<dbReference type="Gene3D" id="3.30.200.20">
    <property type="entry name" value="Phosphorylase Kinase, domain 1"/>
    <property type="match status" value="1"/>
</dbReference>
<dbReference type="Proteomes" id="UP000800094">
    <property type="component" value="Unassembled WGS sequence"/>
</dbReference>
<feature type="repeat" description="ANK" evidence="4">
    <location>
        <begin position="1050"/>
        <end position="1082"/>
    </location>
</feature>
<keyword evidence="2" id="KW-0072">Autophagy</keyword>
<dbReference type="GO" id="GO:0005829">
    <property type="term" value="C:cytosol"/>
    <property type="evidence" value="ECO:0007669"/>
    <property type="project" value="TreeGrafter"/>
</dbReference>
<evidence type="ECO:0000256" key="2">
    <source>
        <dbReference type="ARBA" id="ARBA00023006"/>
    </source>
</evidence>
<dbReference type="RefSeq" id="XP_033691099.1">
    <property type="nucleotide sequence ID" value="XM_033832472.1"/>
</dbReference>
<dbReference type="Gene3D" id="1.25.40.20">
    <property type="entry name" value="Ankyrin repeat-containing domain"/>
    <property type="match status" value="3"/>
</dbReference>
<dbReference type="SMART" id="SM00220">
    <property type="entry name" value="S_TKc"/>
    <property type="match status" value="1"/>
</dbReference>
<feature type="compositionally biased region" description="Basic and acidic residues" evidence="5">
    <location>
        <begin position="1345"/>
        <end position="1354"/>
    </location>
</feature>
<accession>A0A6A6IZS7</accession>
<feature type="repeat" description="ANK" evidence="4">
    <location>
        <begin position="1197"/>
        <end position="1229"/>
    </location>
</feature>
<dbReference type="Pfam" id="PF12796">
    <property type="entry name" value="Ank_2"/>
    <property type="match status" value="1"/>
</dbReference>
<evidence type="ECO:0000256" key="5">
    <source>
        <dbReference type="SAM" id="MobiDB-lite"/>
    </source>
</evidence>
<dbReference type="InterPro" id="IPR008271">
    <property type="entry name" value="Ser/Thr_kinase_AS"/>
</dbReference>
<feature type="region of interest" description="Disordered" evidence="5">
    <location>
        <begin position="1324"/>
        <end position="1354"/>
    </location>
</feature>
<dbReference type="GeneID" id="54585802"/>
<evidence type="ECO:0000256" key="3">
    <source>
        <dbReference type="ARBA" id="ARBA00030237"/>
    </source>
</evidence>
<dbReference type="OrthoDB" id="626167at2759"/>
<sequence>MEKLNLEHWSDLSYQLSQEVHTNVFPTELKVSSTHQLILSTMGYDVKVVDYDDIRYSELIGAGANMVVYKGTYKGRVVALKRIRPTLSNPEAALGTVNMEIKIMSDVFLRDHDNIAKLEAFTWSLSEDRELTPVLVMELACPSCPTLSKCIETIDIRDFTTKAYLISDIISALTAIHAENIIHGDLKPENILLFLGSRDGIANERAPLVAKISDFGFCDDSDERKHPLNMLANDAAAGGTEYWNAPECLTEAPEDIKHYARKPERDMYSFGLVVWYILGSTPPLGSTTGKEWEESRDAVMKAKLNSDVRQRYMSWFSSSLQMVRLEGSDAAIETFEAELEEEVPEIDFARIMMINKIKNDPLFRTQVMFDELLFRAEGKVCWAIRDPTREEMVPCPGYLPVMVPFILANTLREPSARLSAAAAFPIIVPNRKPAKIYDCCDHLNVRPKRDGWQQWASRSTDPFAPNRKLQLLSPKMHEELRNALHDDADGSNPSLTATLMLWTMYKLGYGVPGDAVQSDKYMRNILRLTENSTIARGIRSQYIQSYFRSKNNEPTTLDPQEALTWAIQSLSDEITTVASVSPPCISSELFELRIAKALANLHEKAKLRFLRLCSSAYIYHSARKQANRTDPLLRHPEAEDSEDLPDFRGPWAGVLLSGDPDGFERLAETGALPPELRLWNNSMDSILWLLAGYNIREGDAARGFTQGLQQRQTAARNLIRICADYGLVRLLKHLADKHRVDINQKLDTGYNTLQETLEQGRINKAVSLLAVGADLNSVAHEDFVRHVCGDGHWAAIDFWTRLKKIQESLVDSGSSNFLFIPHYRDIFRLFRDDNMDMTAQRFERDVEPKCAVNTLYFSIVENCWHAFLALLQYGVDCSAPCMGSLNALETSIIMNRPLLVATLVGPEYASRLAKKDNGHYSLFHLAVLGNKRFKAEKPWVYGDPEDYKSDREASLADAGNHQQIILELILENKSPPIDGRDRFGLTPFLVAVLEDNMVALKWLERNGANGSEVAPDGCTALHLAVAAQNERMVDHILSGYPDLLEKKDLTGQTPLHFAASQSSHDIVQRLCQANPDFLAVDMHGRTALHISLDLGQLNAFVVLVSQIWARCDRTTLRALLNAHDTFGRSCYHLIAKLGLEAVQHIRDNVAINVFHLYWHPAQTQPNTWSAAHFAVVGCPDLLAIYTTKAKVSAPGYMGLSCLHLAYLKGDLVTVQLLNHWGADREMRDELGRKPRDLLPPDAEQFQAKKLKLLNAMSAPARLAMEEEMEARLGVSIVERRAMANAGMAEEVGLREYLPEFTPPSVLPGRAGDAEALSMEDVEGVFGKRDTDSPGAGTKRASVLKKVRDALSSRS</sequence>
<dbReference type="SUPFAM" id="SSF56112">
    <property type="entry name" value="Protein kinase-like (PK-like)"/>
    <property type="match status" value="1"/>
</dbReference>
<evidence type="ECO:0000313" key="8">
    <source>
        <dbReference type="Proteomes" id="UP000800094"/>
    </source>
</evidence>
<proteinExistence type="predicted"/>
<organism evidence="7 8">
    <name type="scientific">Trematosphaeria pertusa</name>
    <dbReference type="NCBI Taxonomy" id="390896"/>
    <lineage>
        <taxon>Eukaryota</taxon>
        <taxon>Fungi</taxon>
        <taxon>Dikarya</taxon>
        <taxon>Ascomycota</taxon>
        <taxon>Pezizomycotina</taxon>
        <taxon>Dothideomycetes</taxon>
        <taxon>Pleosporomycetidae</taxon>
        <taxon>Pleosporales</taxon>
        <taxon>Massarineae</taxon>
        <taxon>Trematosphaeriaceae</taxon>
        <taxon>Trematosphaeria</taxon>
    </lineage>
</organism>
<dbReference type="PROSITE" id="PS50297">
    <property type="entry name" value="ANK_REP_REGION"/>
    <property type="match status" value="1"/>
</dbReference>
<dbReference type="Gene3D" id="1.10.510.10">
    <property type="entry name" value="Transferase(Phosphotransferase) domain 1"/>
    <property type="match status" value="1"/>
</dbReference>
<evidence type="ECO:0000256" key="4">
    <source>
        <dbReference type="PROSITE-ProRule" id="PRU00023"/>
    </source>
</evidence>
<dbReference type="GO" id="GO:0010508">
    <property type="term" value="P:positive regulation of autophagy"/>
    <property type="evidence" value="ECO:0007669"/>
    <property type="project" value="TreeGrafter"/>
</dbReference>
<evidence type="ECO:0000256" key="1">
    <source>
        <dbReference type="ARBA" id="ARBA00004623"/>
    </source>
</evidence>
<dbReference type="EMBL" id="ML987189">
    <property type="protein sequence ID" value="KAF2256095.1"/>
    <property type="molecule type" value="Genomic_DNA"/>
</dbReference>
<dbReference type="GO" id="GO:0004674">
    <property type="term" value="F:protein serine/threonine kinase activity"/>
    <property type="evidence" value="ECO:0007669"/>
    <property type="project" value="InterPro"/>
</dbReference>
<dbReference type="Pfam" id="PF00069">
    <property type="entry name" value="Pkinase"/>
    <property type="match status" value="1"/>
</dbReference>
<dbReference type="GO" id="GO:0042594">
    <property type="term" value="P:response to starvation"/>
    <property type="evidence" value="ECO:0007669"/>
    <property type="project" value="TreeGrafter"/>
</dbReference>
<dbReference type="SMART" id="SM00248">
    <property type="entry name" value="ANK"/>
    <property type="match status" value="7"/>
</dbReference>
<dbReference type="InterPro" id="IPR002110">
    <property type="entry name" value="Ankyrin_rpt"/>
</dbReference>
<dbReference type="PANTHER" id="PTHR24348:SF73">
    <property type="entry name" value="SI:CH211-63O20.7"/>
    <property type="match status" value="1"/>
</dbReference>
<dbReference type="GO" id="GO:0034727">
    <property type="term" value="P:piecemeal microautophagy of the nucleus"/>
    <property type="evidence" value="ECO:0007669"/>
    <property type="project" value="TreeGrafter"/>
</dbReference>
<dbReference type="CDD" id="cd00180">
    <property type="entry name" value="PKc"/>
    <property type="match status" value="1"/>
</dbReference>
<dbReference type="InterPro" id="IPR011009">
    <property type="entry name" value="Kinase-like_dom_sf"/>
</dbReference>
<keyword evidence="8" id="KW-1185">Reference proteome</keyword>
<gene>
    <name evidence="7" type="ORF">BU26DRAFT_557571</name>
</gene>
<dbReference type="GO" id="GO:0034045">
    <property type="term" value="C:phagophore assembly site membrane"/>
    <property type="evidence" value="ECO:0007669"/>
    <property type="project" value="UniProtKB-SubCell"/>
</dbReference>
<dbReference type="PANTHER" id="PTHR24348">
    <property type="entry name" value="SERINE/THREONINE-PROTEIN KINASE UNC-51-RELATED"/>
    <property type="match status" value="1"/>
</dbReference>
<dbReference type="SUPFAM" id="SSF48403">
    <property type="entry name" value="Ankyrin repeat"/>
    <property type="match status" value="1"/>
</dbReference>
<comment type="subcellular location">
    <subcellularLocation>
        <location evidence="1">Preautophagosomal structure membrane</location>
        <topology evidence="1">Peripheral membrane protein</topology>
    </subcellularLocation>
</comment>
<feature type="domain" description="Protein kinase" evidence="6">
    <location>
        <begin position="54"/>
        <end position="427"/>
    </location>
</feature>
<dbReference type="PROSITE" id="PS50088">
    <property type="entry name" value="ANK_REPEAT"/>
    <property type="match status" value="2"/>
</dbReference>
<dbReference type="GO" id="GO:0005524">
    <property type="term" value="F:ATP binding"/>
    <property type="evidence" value="ECO:0007669"/>
    <property type="project" value="InterPro"/>
</dbReference>
<dbReference type="PROSITE" id="PS50011">
    <property type="entry name" value="PROTEIN_KINASE_DOM"/>
    <property type="match status" value="1"/>
</dbReference>
<name>A0A6A6IZS7_9PLEO</name>
<dbReference type="GO" id="GO:0000045">
    <property type="term" value="P:autophagosome assembly"/>
    <property type="evidence" value="ECO:0007669"/>
    <property type="project" value="TreeGrafter"/>
</dbReference>
<dbReference type="GO" id="GO:0000422">
    <property type="term" value="P:autophagy of mitochondrion"/>
    <property type="evidence" value="ECO:0007669"/>
    <property type="project" value="TreeGrafter"/>
</dbReference>
<dbReference type="PROSITE" id="PS00108">
    <property type="entry name" value="PROTEIN_KINASE_ST"/>
    <property type="match status" value="1"/>
</dbReference>
<dbReference type="InterPro" id="IPR036770">
    <property type="entry name" value="Ankyrin_rpt-contain_sf"/>
</dbReference>
<evidence type="ECO:0000313" key="7">
    <source>
        <dbReference type="EMBL" id="KAF2256095.1"/>
    </source>
</evidence>
<reference evidence="7" key="1">
    <citation type="journal article" date="2020" name="Stud. Mycol.">
        <title>101 Dothideomycetes genomes: a test case for predicting lifestyles and emergence of pathogens.</title>
        <authorList>
            <person name="Haridas S."/>
            <person name="Albert R."/>
            <person name="Binder M."/>
            <person name="Bloem J."/>
            <person name="Labutti K."/>
            <person name="Salamov A."/>
            <person name="Andreopoulos B."/>
            <person name="Baker S."/>
            <person name="Barry K."/>
            <person name="Bills G."/>
            <person name="Bluhm B."/>
            <person name="Cannon C."/>
            <person name="Castanera R."/>
            <person name="Culley D."/>
            <person name="Daum C."/>
            <person name="Ezra D."/>
            <person name="Gonzalez J."/>
            <person name="Henrissat B."/>
            <person name="Kuo A."/>
            <person name="Liang C."/>
            <person name="Lipzen A."/>
            <person name="Lutzoni F."/>
            <person name="Magnuson J."/>
            <person name="Mondo S."/>
            <person name="Nolan M."/>
            <person name="Ohm R."/>
            <person name="Pangilinan J."/>
            <person name="Park H.-J."/>
            <person name="Ramirez L."/>
            <person name="Alfaro M."/>
            <person name="Sun H."/>
            <person name="Tritt A."/>
            <person name="Yoshinaga Y."/>
            <person name="Zwiers L.-H."/>
            <person name="Turgeon B."/>
            <person name="Goodwin S."/>
            <person name="Spatafora J."/>
            <person name="Crous P."/>
            <person name="Grigoriev I."/>
        </authorList>
    </citation>
    <scope>NUCLEOTIDE SEQUENCE</scope>
    <source>
        <strain evidence="7">CBS 122368</strain>
    </source>
</reference>
<dbReference type="InterPro" id="IPR000719">
    <property type="entry name" value="Prot_kinase_dom"/>
</dbReference>
<keyword evidence="4" id="KW-0040">ANK repeat</keyword>
<dbReference type="GO" id="GO:0061709">
    <property type="term" value="P:reticulophagy"/>
    <property type="evidence" value="ECO:0007669"/>
    <property type="project" value="TreeGrafter"/>
</dbReference>
<evidence type="ECO:0000259" key="6">
    <source>
        <dbReference type="PROSITE" id="PS50011"/>
    </source>
</evidence>
<dbReference type="GO" id="GO:0005776">
    <property type="term" value="C:autophagosome"/>
    <property type="evidence" value="ECO:0007669"/>
    <property type="project" value="TreeGrafter"/>
</dbReference>
<dbReference type="InterPro" id="IPR045269">
    <property type="entry name" value="Atg1-like"/>
</dbReference>
<protein>
    <recommendedName>
        <fullName evidence="3">Autophagy-related protein 1</fullName>
    </recommendedName>
</protein>